<feature type="region of interest" description="Disordered" evidence="1">
    <location>
        <begin position="35"/>
        <end position="99"/>
    </location>
</feature>
<keyword evidence="3" id="KW-1185">Reference proteome</keyword>
<dbReference type="AlphaFoldDB" id="A0A5E4RUU7"/>
<evidence type="ECO:0000256" key="1">
    <source>
        <dbReference type="SAM" id="MobiDB-lite"/>
    </source>
</evidence>
<dbReference type="Proteomes" id="UP000400981">
    <property type="component" value="Unassembled WGS sequence"/>
</dbReference>
<evidence type="ECO:0000313" key="2">
    <source>
        <dbReference type="EMBL" id="VVD66571.1"/>
    </source>
</evidence>
<gene>
    <name evidence="2" type="ORF">PEP31012_00379</name>
</gene>
<protein>
    <submittedName>
        <fullName evidence="2">Uncharacterized protein</fullName>
    </submittedName>
</protein>
<feature type="compositionally biased region" description="Low complexity" evidence="1">
    <location>
        <begin position="85"/>
        <end position="99"/>
    </location>
</feature>
<evidence type="ECO:0000313" key="3">
    <source>
        <dbReference type="Proteomes" id="UP000400981"/>
    </source>
</evidence>
<feature type="compositionally biased region" description="Polar residues" evidence="1">
    <location>
        <begin position="47"/>
        <end position="61"/>
    </location>
</feature>
<name>A0A5E4RUU7_9BURK</name>
<organism evidence="2 3">
    <name type="scientific">Pandoraea eparura</name>
    <dbReference type="NCBI Taxonomy" id="2508291"/>
    <lineage>
        <taxon>Bacteria</taxon>
        <taxon>Pseudomonadati</taxon>
        <taxon>Pseudomonadota</taxon>
        <taxon>Betaproteobacteria</taxon>
        <taxon>Burkholderiales</taxon>
        <taxon>Burkholderiaceae</taxon>
        <taxon>Pandoraea</taxon>
    </lineage>
</organism>
<proteinExistence type="predicted"/>
<reference evidence="2 3" key="1">
    <citation type="submission" date="2019-08" db="EMBL/GenBank/DDBJ databases">
        <authorList>
            <person name="Peeters C."/>
        </authorList>
    </citation>
    <scope>NUCLEOTIDE SEQUENCE [LARGE SCALE GENOMIC DNA]</scope>
    <source>
        <strain evidence="2 3">LMG 31012</strain>
    </source>
</reference>
<dbReference type="EMBL" id="CABPSH010000001">
    <property type="protein sequence ID" value="VVD66571.1"/>
    <property type="molecule type" value="Genomic_DNA"/>
</dbReference>
<accession>A0A5E4RUU7</accession>
<sequence>MRAKATKSTLRHAMPPGARTRLWLGVSVAPAYRNRSPCARPVEQTRAAGTTSSVPSPVTRDNSGKRRSSLSDTPDTPPGKPGWPTRPSGAPARSASSVRLASPQRWRTWWRMACRNSSCQGWIQCGTEYRHIGHIGHIGHVGHVGHGGHGGHTKRVRRIESTLNCRASRPAARYFARWAGFPGMHRSYSYCCRPVR</sequence>